<dbReference type="AlphaFoldDB" id="C1DQV3"/>
<proteinExistence type="predicted"/>
<gene>
    <name evidence="1" type="ordered locus">Avin_14100</name>
</gene>
<evidence type="ECO:0000313" key="2">
    <source>
        <dbReference type="Proteomes" id="UP000002424"/>
    </source>
</evidence>
<dbReference type="EnsemblBacteria" id="ACO77626">
    <property type="protein sequence ID" value="ACO77626"/>
    <property type="gene ID" value="Avin_14100"/>
</dbReference>
<dbReference type="HOGENOM" id="CLU_3418712_0_0_6"/>
<dbReference type="KEGG" id="avn:Avin_14100"/>
<dbReference type="Proteomes" id="UP000002424">
    <property type="component" value="Chromosome"/>
</dbReference>
<reference evidence="1 2" key="1">
    <citation type="journal article" date="2009" name="J. Bacteriol.">
        <title>Genome sequence of Azotobacter vinelandii, an obligate aerobe specialized to support diverse anaerobic metabolic processes.</title>
        <authorList>
            <person name="Setubal J.C."/>
            <person name="dos Santos P."/>
            <person name="Goldman B.S."/>
            <person name="Ertesvag H."/>
            <person name="Espin G."/>
            <person name="Rubio L.M."/>
            <person name="Valla S."/>
            <person name="Almeida N.F."/>
            <person name="Balasubramanian D."/>
            <person name="Cromes L."/>
            <person name="Curatti L."/>
            <person name="Du Z."/>
            <person name="Godsy E."/>
            <person name="Goodner B."/>
            <person name="Hellner-Burris K."/>
            <person name="Hernandez J.A."/>
            <person name="Houmiel K."/>
            <person name="Imperial J."/>
            <person name="Kennedy C."/>
            <person name="Larson T.J."/>
            <person name="Latreille P."/>
            <person name="Ligon L.S."/>
            <person name="Lu J."/>
            <person name="Maerk M."/>
            <person name="Miller N.M."/>
            <person name="Norton S."/>
            <person name="O'Carroll I.P."/>
            <person name="Paulsen I."/>
            <person name="Raulfs E.C."/>
            <person name="Roemer R."/>
            <person name="Rosser J."/>
            <person name="Segura D."/>
            <person name="Slater S."/>
            <person name="Stricklin S.L."/>
            <person name="Studholme D.J."/>
            <person name="Sun J."/>
            <person name="Viana C.J."/>
            <person name="Wallin E."/>
            <person name="Wang B."/>
            <person name="Wheeler C."/>
            <person name="Zhu H."/>
            <person name="Dean D.R."/>
            <person name="Dixon R."/>
            <person name="Wood D."/>
        </authorList>
    </citation>
    <scope>NUCLEOTIDE SEQUENCE [LARGE SCALE GENOMIC DNA]</scope>
    <source>
        <strain evidence="2">DJ / ATCC BAA-1303</strain>
    </source>
</reference>
<name>C1DQV3_AZOVD</name>
<organism evidence="1 2">
    <name type="scientific">Azotobacter vinelandii (strain DJ / ATCC BAA-1303)</name>
    <dbReference type="NCBI Taxonomy" id="322710"/>
    <lineage>
        <taxon>Bacteria</taxon>
        <taxon>Pseudomonadati</taxon>
        <taxon>Pseudomonadota</taxon>
        <taxon>Gammaproteobacteria</taxon>
        <taxon>Pseudomonadales</taxon>
        <taxon>Pseudomonadaceae</taxon>
        <taxon>Azotobacter</taxon>
    </lineage>
</organism>
<dbReference type="EMBL" id="CP001157">
    <property type="protein sequence ID" value="ACO77626.1"/>
    <property type="molecule type" value="Genomic_DNA"/>
</dbReference>
<evidence type="ECO:0000313" key="1">
    <source>
        <dbReference type="EMBL" id="ACO77626.1"/>
    </source>
</evidence>
<protein>
    <submittedName>
        <fullName evidence="1">Uncharacterized protein</fullName>
    </submittedName>
</protein>
<accession>C1DQV3</accession>
<sequence>MKHSVLMNTAIYSYGKYPWLENTAE</sequence>
<keyword evidence="2" id="KW-1185">Reference proteome</keyword>